<dbReference type="Pfam" id="PF00057">
    <property type="entry name" value="Ldl_recept_a"/>
    <property type="match status" value="3"/>
</dbReference>
<dbReference type="GeneID" id="119737019"/>
<dbReference type="SUPFAM" id="SSF82671">
    <property type="entry name" value="SEA domain"/>
    <property type="match status" value="1"/>
</dbReference>
<dbReference type="SMART" id="SM00042">
    <property type="entry name" value="CUB"/>
    <property type="match status" value="3"/>
</dbReference>
<accession>A0A914AU30</accession>
<dbReference type="OrthoDB" id="5912168at2759"/>
<feature type="domain" description="FZ" evidence="16">
    <location>
        <begin position="1680"/>
        <end position="1801"/>
    </location>
</feature>
<dbReference type="InterPro" id="IPR009003">
    <property type="entry name" value="Peptidase_S1_PA"/>
</dbReference>
<evidence type="ECO:0000259" key="16">
    <source>
        <dbReference type="PROSITE" id="PS50038"/>
    </source>
</evidence>
<feature type="region of interest" description="Disordered" evidence="12">
    <location>
        <begin position="502"/>
        <end position="535"/>
    </location>
</feature>
<feature type="disulfide bond" evidence="10">
    <location>
        <begin position="1174"/>
        <end position="1189"/>
    </location>
</feature>
<dbReference type="Gene3D" id="2.40.10.10">
    <property type="entry name" value="Trypsin-like serine proteases"/>
    <property type="match status" value="2"/>
</dbReference>
<dbReference type="CDD" id="cd00112">
    <property type="entry name" value="LDLa"/>
    <property type="match status" value="4"/>
</dbReference>
<dbReference type="CDD" id="cd00041">
    <property type="entry name" value="CUB"/>
    <property type="match status" value="2"/>
</dbReference>
<evidence type="ECO:0000256" key="13">
    <source>
        <dbReference type="SAM" id="Phobius"/>
    </source>
</evidence>
<dbReference type="InterPro" id="IPR035914">
    <property type="entry name" value="Sperma_CUB_dom_sf"/>
</dbReference>
<protein>
    <submittedName>
        <fullName evidence="18">Uncharacterized protein</fullName>
    </submittedName>
</protein>
<dbReference type="PANTHER" id="PTHR24252:SF7">
    <property type="entry name" value="HYALIN"/>
    <property type="match status" value="1"/>
</dbReference>
<dbReference type="SUPFAM" id="SSF50494">
    <property type="entry name" value="Trypsin-like serine proteases"/>
    <property type="match status" value="2"/>
</dbReference>
<dbReference type="PROSITE" id="PS50240">
    <property type="entry name" value="TRYPSIN_DOM"/>
    <property type="match status" value="2"/>
</dbReference>
<evidence type="ECO:0000256" key="2">
    <source>
        <dbReference type="ARBA" id="ARBA00022670"/>
    </source>
</evidence>
<dbReference type="Gene3D" id="3.30.70.960">
    <property type="entry name" value="SEA domain"/>
    <property type="match status" value="1"/>
</dbReference>
<keyword evidence="9 10" id="KW-1015">Disulfide bond</keyword>
<evidence type="ECO:0000256" key="11">
    <source>
        <dbReference type="RuleBase" id="RU363034"/>
    </source>
</evidence>
<feature type="region of interest" description="Disordered" evidence="12">
    <location>
        <begin position="399"/>
        <end position="418"/>
    </location>
</feature>
<dbReference type="PROSITE" id="PS01180">
    <property type="entry name" value="CUB"/>
    <property type="match status" value="3"/>
</dbReference>
<feature type="region of interest" description="Disordered" evidence="12">
    <location>
        <begin position="65"/>
        <end position="84"/>
    </location>
</feature>
<dbReference type="SMART" id="SM00063">
    <property type="entry name" value="FRI"/>
    <property type="match status" value="1"/>
</dbReference>
<evidence type="ECO:0000256" key="4">
    <source>
        <dbReference type="ARBA" id="ARBA00022801"/>
    </source>
</evidence>
<dbReference type="SMART" id="SM00020">
    <property type="entry name" value="Tryp_SPc"/>
    <property type="match status" value="2"/>
</dbReference>
<keyword evidence="5 11" id="KW-0720">Serine protease</keyword>
<dbReference type="PROSITE" id="PS50038">
    <property type="entry name" value="FZ"/>
    <property type="match status" value="2"/>
</dbReference>
<feature type="compositionally biased region" description="Low complexity" evidence="12">
    <location>
        <begin position="502"/>
        <end position="522"/>
    </location>
</feature>
<dbReference type="PROSITE" id="PS01209">
    <property type="entry name" value="LDLRA_1"/>
    <property type="match status" value="2"/>
</dbReference>
<feature type="compositionally biased region" description="Low complexity" evidence="12">
    <location>
        <begin position="439"/>
        <end position="454"/>
    </location>
</feature>
<dbReference type="Pfam" id="PF00089">
    <property type="entry name" value="Trypsin"/>
    <property type="match status" value="2"/>
</dbReference>
<dbReference type="RefSeq" id="XP_038067009.1">
    <property type="nucleotide sequence ID" value="XM_038211081.1"/>
</dbReference>
<evidence type="ECO:0000256" key="12">
    <source>
        <dbReference type="SAM" id="MobiDB-lite"/>
    </source>
</evidence>
<feature type="domain" description="SEA" evidence="15">
    <location>
        <begin position="147"/>
        <end position="285"/>
    </location>
</feature>
<evidence type="ECO:0000259" key="14">
    <source>
        <dbReference type="PROSITE" id="PS01180"/>
    </source>
</evidence>
<name>A0A914AU30_PATMI</name>
<dbReference type="GO" id="GO:0004252">
    <property type="term" value="F:serine-type endopeptidase activity"/>
    <property type="evidence" value="ECO:0007669"/>
    <property type="project" value="InterPro"/>
</dbReference>
<feature type="disulfide bond" evidence="10">
    <location>
        <begin position="1335"/>
        <end position="1347"/>
    </location>
</feature>
<evidence type="ECO:0000256" key="9">
    <source>
        <dbReference type="ARBA" id="ARBA00023157"/>
    </source>
</evidence>
<dbReference type="Pfam" id="PF00431">
    <property type="entry name" value="CUB"/>
    <property type="match status" value="3"/>
</dbReference>
<dbReference type="PROSITE" id="PS00135">
    <property type="entry name" value="TRYPSIN_SER"/>
    <property type="match status" value="1"/>
</dbReference>
<dbReference type="SUPFAM" id="SSF63501">
    <property type="entry name" value="Frizzled cysteine-rich domain"/>
    <property type="match status" value="2"/>
</dbReference>
<dbReference type="Gene3D" id="1.10.2000.10">
    <property type="entry name" value="Frizzled cysteine-rich domain"/>
    <property type="match status" value="2"/>
</dbReference>
<feature type="domain" description="FZ" evidence="16">
    <location>
        <begin position="755"/>
        <end position="866"/>
    </location>
</feature>
<keyword evidence="19" id="KW-1185">Reference proteome</keyword>
<dbReference type="InterPro" id="IPR043504">
    <property type="entry name" value="Peptidase_S1_PA_chymotrypsin"/>
</dbReference>
<feature type="region of interest" description="Disordered" evidence="12">
    <location>
        <begin position="1"/>
        <end position="21"/>
    </location>
</feature>
<dbReference type="EnsemblMetazoa" id="XM_038211081.1">
    <property type="protein sequence ID" value="XP_038067009.1"/>
    <property type="gene ID" value="LOC119737019"/>
</dbReference>
<keyword evidence="8 13" id="KW-0472">Membrane</keyword>
<feature type="disulfide bond" evidence="10">
    <location>
        <begin position="1162"/>
        <end position="1180"/>
    </location>
</feature>
<feature type="region of interest" description="Disordered" evidence="12">
    <location>
        <begin position="432"/>
        <end position="454"/>
    </location>
</feature>
<feature type="domain" description="CUB" evidence="14">
    <location>
        <begin position="871"/>
        <end position="986"/>
    </location>
</feature>
<dbReference type="InterPro" id="IPR023415">
    <property type="entry name" value="LDLR_class-A_CS"/>
</dbReference>
<comment type="subcellular location">
    <subcellularLocation>
        <location evidence="1">Cell membrane</location>
        <topology evidence="1">Single-pass type II membrane protein</topology>
    </subcellularLocation>
</comment>
<proteinExistence type="predicted"/>
<dbReference type="InterPro" id="IPR001254">
    <property type="entry name" value="Trypsin_dom"/>
</dbReference>
<keyword evidence="3 13" id="KW-0812">Transmembrane</keyword>
<feature type="domain" description="Peptidase S1" evidence="17">
    <location>
        <begin position="528"/>
        <end position="758"/>
    </location>
</feature>
<dbReference type="InterPro" id="IPR000082">
    <property type="entry name" value="SEA_dom"/>
</dbReference>
<reference evidence="18" key="1">
    <citation type="submission" date="2022-11" db="UniProtKB">
        <authorList>
            <consortium name="EnsemblMetazoa"/>
        </authorList>
    </citation>
    <scope>IDENTIFICATION</scope>
</reference>
<evidence type="ECO:0000256" key="6">
    <source>
        <dbReference type="ARBA" id="ARBA00022968"/>
    </source>
</evidence>
<evidence type="ECO:0000256" key="3">
    <source>
        <dbReference type="ARBA" id="ARBA00022692"/>
    </source>
</evidence>
<dbReference type="CDD" id="cd07066">
    <property type="entry name" value="CRD_FZ"/>
    <property type="match status" value="2"/>
</dbReference>
<dbReference type="PROSITE" id="PS50068">
    <property type="entry name" value="LDLRA_2"/>
    <property type="match status" value="3"/>
</dbReference>
<dbReference type="Pfam" id="PF01390">
    <property type="entry name" value="SEA"/>
    <property type="match status" value="1"/>
</dbReference>
<feature type="domain" description="CUB" evidence="14">
    <location>
        <begin position="1030"/>
        <end position="1147"/>
    </location>
</feature>
<comment type="caution">
    <text evidence="10">Lacks conserved residue(s) required for the propagation of feature annotation.</text>
</comment>
<dbReference type="InterPro" id="IPR036055">
    <property type="entry name" value="LDL_receptor-like_sf"/>
</dbReference>
<sequence length="2055" mass="220948">MPSRSAQAYRGERDDDGWVRPYDPHRDVGEWSVRPHAQRGQENYGFERDYDPHYDHYYNRPYYISGNNGESRSQRTTSRYSDSNRHVPIPKANRRSFIYWLLAILSVLAVLLLVALAIFVVIYVLDLQRNNSTTLTIAPTQRPGFTTQAPPAVKVNVAMKLNQLFLPAYNDPQSQQYMDLAASISASMANAFLTSDLRDSYIETNVNGFSSGSVDVSVTISFTQAIVILTPTAEPNSGTSVESLVGTKVEITITTAIDSNACCQGLDIDVNTVEVTQVVIETSPTSRPSVPPTAPPQQPTPTPDVPSVAPPLTAAPPTQMPEPVATTESAVEASTAKPGPDPVPTTAEVEASTAKPGPDPVLTTAEIVMTTEKVIPPTTAPVIPATTEGAIAVTPTEMAPAQTTTPEAPASTTKTKETTPVVAMTTEESLVDTTAVGNPETSTPAVPSATATEETTPVVAMTTEESLVDTTAVGNPVTSTPVVPSATATEMIMTTASLETTTEEVTTAEPSVLNPPQCGLSSQPPPSPPGATPTAPGTWPWVGSFRYRTGHYCGATLLSHDWAVTSVTCLGTSGLFMSIVFGDVTSSYSQSVVHVEREIERVYPHPGFNPATYDNDIAFIKMAQPVVYSDGVGPVCFEAGSSSASTYGSCYIAGWSSLVGVQENLKTALASSIADGPCPESELPVDLTDKFICAEFANADGCIGDLATGLMCQNNMTGVWTLVGMIDSTSDDCRKVSFLKVSSYFDVASSIVNGAPEYQCDPIAVPQCTAALSYSSTYPTTQSAATDVMSAAESFGLSCHSLVSTVLCTALLPECRSNGAGLTLCRQTCEEVNGACTDLLNHLALSLECESYPMGLTSESGLCESGQDYSCGNRSISLPAVFDYVTLSSPNHPNPYPNSADCVWIVTAPQDSYMVIKFLSLDIETCCDTLSIGEGNDVEDRTSIHKQLYGNTLPMLMVIPSSVVWLRFQSDYETQKQGFQAEVQALENTGLASFCSDVSSFQCSDGMSCIPYRWRCDGFQDCVLNQDESCRVFVQQFFLGVDTEQQITSPGYTTTGYHNGASHTYLLSTVSGSKLLINWDGFYTEKGYDFLEVGDGLDPADKSTLFFRWDGNELPPTLLSNGNEMWILFTSDNVYNDRGFDLVVFDVDGSESFDCQNHQFDCGHSVCIPKSKQCDGATECVDGADEAGCVTLTLSGAMILLVPFTSELENLTSTEYVGLSQNFTNAMDSALDSGLGAQYIYVDTTIDSFKSSDDPTLRAANTPDTFVEFTIQLINLPPVNPISDTQQAVMAILTSEASDGSLGSIPVNASSVEIYDVPELATTESPEVTERPSVCAGDEFECDSGQCVPRASVCDQTADCSDGTDEVVMALCPIACGPSDVDLPTQGSVSLAVPTFLPGLAPATFSRCGYLVTAPEGYRIYLVMHKVKFYLVYQTLILTFGEGKVIQYDRSVEQPLDIISQSRLLQIAYYGYVWIGDYGIDFEFRATNDTDIDVCDNGVQVLPAEKICDQRHDCLDYSDEIGCQPQCGQSNYTLAPDVTVPLQLTDYPANYVNSMACLWLITGVANASIIFQTFSDLAAGDTLSFGRGHDPYDPLSTVAVVPGILSNGSYVLVSESQAWVLFVSDAGETGTGFSVSMQVLYDDDGDFFHCSNLVQVVPMDNRCDGLAECVGDPSDEIDCDAVDTCQVIPIANCSRLLPYSRTQLPGRFATNAASAMAQYQQATDHFCQPQSELAICSLLFPECPTAEPSSRRAVCRSVCEGAVEGCNFNDGICDSLPDTGGDLWCNYENDILETGICGTAPAGPNPVNRIVNGQDASLGEWPWMLAVLDEDFNHRCGATLISNRWAITAGHCVGVSAWVLAGVLDLSNLGSHYQLAKVSQATAHQLYDDNEQYDVSHDIAVLKLETPLEFNDYVRPACLNAAQNETEIYQNCYATGWGALQEGGSVFPDILQEVVLPLIPLENCTAFLQDLYLITKYMVCAGYEEGGKDSCQGDSGGPLVCKDSDNRWQLIGATSFGLGCARPGRPGVYSRVSQYLDFIQYHVNLDPPTPGKVIG</sequence>
<feature type="compositionally biased region" description="Low complexity" evidence="12">
    <location>
        <begin position="324"/>
        <end position="336"/>
    </location>
</feature>
<feature type="compositionally biased region" description="Low complexity" evidence="12">
    <location>
        <begin position="399"/>
        <end position="413"/>
    </location>
</feature>
<dbReference type="SUPFAM" id="SSF57424">
    <property type="entry name" value="LDL receptor-like module"/>
    <property type="match status" value="4"/>
</dbReference>
<dbReference type="FunFam" id="2.60.120.290:FF:000056">
    <property type="entry name" value="C-type LECtin"/>
    <property type="match status" value="1"/>
</dbReference>
<keyword evidence="7 13" id="KW-1133">Transmembrane helix</keyword>
<dbReference type="Gene3D" id="4.10.400.10">
    <property type="entry name" value="Low-density Lipoprotein Receptor"/>
    <property type="match status" value="4"/>
</dbReference>
<feature type="compositionally biased region" description="Basic and acidic residues" evidence="12">
    <location>
        <begin position="10"/>
        <end position="21"/>
    </location>
</feature>
<dbReference type="InterPro" id="IPR033116">
    <property type="entry name" value="TRYPSIN_SER"/>
</dbReference>
<dbReference type="InterPro" id="IPR018114">
    <property type="entry name" value="TRYPSIN_HIS"/>
</dbReference>
<dbReference type="OMA" id="DKFICAQ"/>
<dbReference type="InterPro" id="IPR020067">
    <property type="entry name" value="Frizzled_dom"/>
</dbReference>
<evidence type="ECO:0000256" key="7">
    <source>
        <dbReference type="ARBA" id="ARBA00022989"/>
    </source>
</evidence>
<dbReference type="InterPro" id="IPR002172">
    <property type="entry name" value="LDrepeatLR_classA_rpt"/>
</dbReference>
<dbReference type="InterPro" id="IPR036790">
    <property type="entry name" value="Frizzled_dom_sf"/>
</dbReference>
<dbReference type="FunFam" id="2.40.10.10:FF:000003">
    <property type="entry name" value="Transmembrane serine protease 3"/>
    <property type="match status" value="1"/>
</dbReference>
<evidence type="ECO:0000259" key="17">
    <source>
        <dbReference type="PROSITE" id="PS50240"/>
    </source>
</evidence>
<dbReference type="CDD" id="cd00190">
    <property type="entry name" value="Tryp_SPc"/>
    <property type="match status" value="1"/>
</dbReference>
<dbReference type="InterPro" id="IPR000859">
    <property type="entry name" value="CUB_dom"/>
</dbReference>
<feature type="domain" description="CUB" evidence="14">
    <location>
        <begin position="1527"/>
        <end position="1640"/>
    </location>
</feature>
<dbReference type="SUPFAM" id="SSF49854">
    <property type="entry name" value="Spermadhesin, CUB domain"/>
    <property type="match status" value="3"/>
</dbReference>
<dbReference type="GO" id="GO:0005886">
    <property type="term" value="C:plasma membrane"/>
    <property type="evidence" value="ECO:0007669"/>
    <property type="project" value="UniProtKB-SubCell"/>
</dbReference>
<feature type="disulfide bond" evidence="10">
    <location>
        <begin position="1155"/>
        <end position="1167"/>
    </location>
</feature>
<evidence type="ECO:0000256" key="8">
    <source>
        <dbReference type="ARBA" id="ARBA00023136"/>
    </source>
</evidence>
<feature type="domain" description="SEA" evidence="15">
    <location>
        <begin position="1190"/>
        <end position="1319"/>
    </location>
</feature>
<dbReference type="SMART" id="SM00192">
    <property type="entry name" value="LDLa"/>
    <property type="match status" value="5"/>
</dbReference>
<evidence type="ECO:0000313" key="19">
    <source>
        <dbReference type="Proteomes" id="UP000887568"/>
    </source>
</evidence>
<feature type="disulfide bond" evidence="10">
    <location>
        <begin position="1342"/>
        <end position="1360"/>
    </location>
</feature>
<evidence type="ECO:0000256" key="10">
    <source>
        <dbReference type="PROSITE-ProRule" id="PRU00124"/>
    </source>
</evidence>
<dbReference type="PANTHER" id="PTHR24252">
    <property type="entry name" value="ACROSIN-RELATED"/>
    <property type="match status" value="1"/>
</dbReference>
<evidence type="ECO:0000313" key="18">
    <source>
        <dbReference type="EnsemblMetazoa" id="XP_038067009.1"/>
    </source>
</evidence>
<dbReference type="InterPro" id="IPR036364">
    <property type="entry name" value="SEA_dom_sf"/>
</dbReference>
<evidence type="ECO:0000259" key="15">
    <source>
        <dbReference type="PROSITE" id="PS50024"/>
    </source>
</evidence>
<dbReference type="PROSITE" id="PS50024">
    <property type="entry name" value="SEA"/>
    <property type="match status" value="2"/>
</dbReference>
<evidence type="ECO:0000256" key="5">
    <source>
        <dbReference type="ARBA" id="ARBA00022825"/>
    </source>
</evidence>
<feature type="compositionally biased region" description="Polar residues" evidence="12">
    <location>
        <begin position="65"/>
        <end position="81"/>
    </location>
</feature>
<feature type="transmembrane region" description="Helical" evidence="13">
    <location>
        <begin position="97"/>
        <end position="125"/>
    </location>
</feature>
<keyword evidence="4 11" id="KW-0378">Hydrolase</keyword>
<keyword evidence="2 11" id="KW-0645">Protease</keyword>
<organism evidence="18 19">
    <name type="scientific">Patiria miniata</name>
    <name type="common">Bat star</name>
    <name type="synonym">Asterina miniata</name>
    <dbReference type="NCBI Taxonomy" id="46514"/>
    <lineage>
        <taxon>Eukaryota</taxon>
        <taxon>Metazoa</taxon>
        <taxon>Echinodermata</taxon>
        <taxon>Eleutherozoa</taxon>
        <taxon>Asterozoa</taxon>
        <taxon>Asteroidea</taxon>
        <taxon>Valvatacea</taxon>
        <taxon>Valvatida</taxon>
        <taxon>Asterinidae</taxon>
        <taxon>Patiria</taxon>
    </lineage>
</organism>
<feature type="compositionally biased region" description="Pro residues" evidence="12">
    <location>
        <begin position="289"/>
        <end position="304"/>
    </location>
</feature>
<dbReference type="PROSITE" id="PS00134">
    <property type="entry name" value="TRYPSIN_HIS"/>
    <property type="match status" value="1"/>
</dbReference>
<feature type="region of interest" description="Disordered" evidence="12">
    <location>
        <begin position="282"/>
        <end position="361"/>
    </location>
</feature>
<dbReference type="PRINTS" id="PR00261">
    <property type="entry name" value="LDLRECEPTOR"/>
</dbReference>
<keyword evidence="6" id="KW-0735">Signal-anchor</keyword>
<feature type="domain" description="Peptidase S1" evidence="17">
    <location>
        <begin position="1810"/>
        <end position="2044"/>
    </location>
</feature>
<dbReference type="Proteomes" id="UP000887568">
    <property type="component" value="Unplaced"/>
</dbReference>
<dbReference type="GO" id="GO:0006508">
    <property type="term" value="P:proteolysis"/>
    <property type="evidence" value="ECO:0007669"/>
    <property type="project" value="UniProtKB-KW"/>
</dbReference>
<dbReference type="Gene3D" id="2.60.120.290">
    <property type="entry name" value="Spermadhesin, CUB domain"/>
    <property type="match status" value="3"/>
</dbReference>
<dbReference type="Pfam" id="PF01392">
    <property type="entry name" value="Fz"/>
    <property type="match status" value="2"/>
</dbReference>
<evidence type="ECO:0000256" key="1">
    <source>
        <dbReference type="ARBA" id="ARBA00004401"/>
    </source>
</evidence>